<evidence type="ECO:0000256" key="6">
    <source>
        <dbReference type="ARBA" id="ARBA00022989"/>
    </source>
</evidence>
<comment type="subcellular location">
    <subcellularLocation>
        <location evidence="10">Cell membrane</location>
    </subcellularLocation>
    <subcellularLocation>
        <location evidence="1">Membrane</location>
        <topology evidence="1">Multi-pass membrane protein</topology>
    </subcellularLocation>
</comment>
<dbReference type="SFLD" id="SFLDF00027">
    <property type="entry name" value="p-type_atpase"/>
    <property type="match status" value="1"/>
</dbReference>
<dbReference type="InterPro" id="IPR018303">
    <property type="entry name" value="ATPase_P-typ_P_site"/>
</dbReference>
<dbReference type="Gene3D" id="2.70.150.10">
    <property type="entry name" value="Calcium-transporting ATPase, cytoplasmic transduction domain A"/>
    <property type="match status" value="1"/>
</dbReference>
<proteinExistence type="inferred from homology"/>
<feature type="domain" description="P-type ATPase A" evidence="11">
    <location>
        <begin position="197"/>
        <end position="293"/>
    </location>
</feature>
<keyword evidence="10" id="KW-0067">ATP-binding</keyword>
<evidence type="ECO:0000256" key="10">
    <source>
        <dbReference type="RuleBase" id="RU362081"/>
    </source>
</evidence>
<dbReference type="SFLD" id="SFLDG00002">
    <property type="entry name" value="C1.7:_P-type_atpase_like"/>
    <property type="match status" value="1"/>
</dbReference>
<dbReference type="InterPro" id="IPR051014">
    <property type="entry name" value="Cation_Transport_ATPase_IB"/>
</dbReference>
<dbReference type="InterPro" id="IPR023299">
    <property type="entry name" value="ATPase_P-typ_cyto_dom_N"/>
</dbReference>
<comment type="caution">
    <text evidence="12">The sequence shown here is derived from an EMBL/GenBank/DDBJ whole genome shotgun (WGS) entry which is preliminary data.</text>
</comment>
<dbReference type="NCBIfam" id="TIGR01525">
    <property type="entry name" value="ATPase-IB_hvy"/>
    <property type="match status" value="1"/>
</dbReference>
<dbReference type="EMBL" id="MBEW02000026">
    <property type="protein sequence ID" value="RDY20620.1"/>
    <property type="molecule type" value="Genomic_DNA"/>
</dbReference>
<accession>A0A371IJH5</accession>
<dbReference type="InterPro" id="IPR044492">
    <property type="entry name" value="P_typ_ATPase_HD_dom"/>
</dbReference>
<keyword evidence="13" id="KW-1185">Reference proteome</keyword>
<protein>
    <recommendedName>
        <fullName evidence="8">Cd(2+)-exporting ATPase</fullName>
        <ecNumber evidence="8">7.2.2.21</ecNumber>
    </recommendedName>
</protein>
<evidence type="ECO:0000256" key="9">
    <source>
        <dbReference type="ARBA" id="ARBA00049338"/>
    </source>
</evidence>
<dbReference type="STRING" id="1871336.BBG48_08255"/>
<dbReference type="InterPro" id="IPR027256">
    <property type="entry name" value="P-typ_ATPase_IB"/>
</dbReference>
<keyword evidence="5" id="KW-1278">Translocase</keyword>
<keyword evidence="3" id="KW-0104">Cadmium</keyword>
<evidence type="ECO:0000256" key="5">
    <source>
        <dbReference type="ARBA" id="ARBA00022967"/>
    </source>
</evidence>
<dbReference type="Pfam" id="PF00702">
    <property type="entry name" value="Hydrolase"/>
    <property type="match status" value="1"/>
</dbReference>
<keyword evidence="10" id="KW-0547">Nucleotide-binding</keyword>
<dbReference type="PANTHER" id="PTHR48085:SF5">
    <property type="entry name" value="CADMIUM_ZINC-TRANSPORTING ATPASE HMA4-RELATED"/>
    <property type="match status" value="1"/>
</dbReference>
<evidence type="ECO:0000256" key="8">
    <source>
        <dbReference type="ARBA" id="ARBA00039103"/>
    </source>
</evidence>
<evidence type="ECO:0000313" key="12">
    <source>
        <dbReference type="EMBL" id="RDY20620.1"/>
    </source>
</evidence>
<dbReference type="SUPFAM" id="SSF56784">
    <property type="entry name" value="HAD-like"/>
    <property type="match status" value="1"/>
</dbReference>
<evidence type="ECO:0000256" key="2">
    <source>
        <dbReference type="ARBA" id="ARBA00006024"/>
    </source>
</evidence>
<dbReference type="AlphaFoldDB" id="A0A371IJH5"/>
<evidence type="ECO:0000259" key="11">
    <source>
        <dbReference type="Pfam" id="PF00122"/>
    </source>
</evidence>
<dbReference type="InterPro" id="IPR059000">
    <property type="entry name" value="ATPase_P-type_domA"/>
</dbReference>
<dbReference type="GO" id="GO:0005886">
    <property type="term" value="C:plasma membrane"/>
    <property type="evidence" value="ECO:0007669"/>
    <property type="project" value="UniProtKB-SubCell"/>
</dbReference>
<evidence type="ECO:0000313" key="13">
    <source>
        <dbReference type="Proteomes" id="UP000093352"/>
    </source>
</evidence>
<name>A0A371IJH5_9FIRM</name>
<keyword evidence="10" id="KW-1003">Cell membrane</keyword>
<dbReference type="InterPro" id="IPR008250">
    <property type="entry name" value="ATPase_P-typ_transduc_dom_A_sf"/>
</dbReference>
<keyword evidence="6" id="KW-1133">Transmembrane helix</keyword>
<dbReference type="RefSeq" id="WP_068912105.1">
    <property type="nucleotide sequence ID" value="NZ_MBEW02000026.1"/>
</dbReference>
<keyword evidence="10" id="KW-0479">Metal-binding</keyword>
<dbReference type="SFLD" id="SFLDS00003">
    <property type="entry name" value="Haloacid_Dehalogenase"/>
    <property type="match status" value="1"/>
</dbReference>
<organism evidence="12 13">
    <name type="scientific">Criibacterium bergeronii</name>
    <dbReference type="NCBI Taxonomy" id="1871336"/>
    <lineage>
        <taxon>Bacteria</taxon>
        <taxon>Bacillati</taxon>
        <taxon>Bacillota</taxon>
        <taxon>Clostridia</taxon>
        <taxon>Peptostreptococcales</taxon>
        <taxon>Filifactoraceae</taxon>
        <taxon>Criibacterium</taxon>
    </lineage>
</organism>
<evidence type="ECO:0000256" key="7">
    <source>
        <dbReference type="ARBA" id="ARBA00023136"/>
    </source>
</evidence>
<dbReference type="Pfam" id="PF00122">
    <property type="entry name" value="E1-E2_ATPase"/>
    <property type="match status" value="1"/>
</dbReference>
<evidence type="ECO:0000256" key="1">
    <source>
        <dbReference type="ARBA" id="ARBA00004141"/>
    </source>
</evidence>
<dbReference type="NCBIfam" id="TIGR01494">
    <property type="entry name" value="ATPase_P-type"/>
    <property type="match status" value="1"/>
</dbReference>
<reference evidence="12 13" key="1">
    <citation type="journal article" date="2016" name="Genome Announc.">
        <title>Draft Genome Sequence of Criibacterium bergeronii gen. nov., sp. nov., Strain CCRI-22567T, Isolated from a Vaginal Sample from a Woman with Bacterial Vaginosis.</title>
        <authorList>
            <person name="Maheux A.F."/>
            <person name="Berube E."/>
            <person name="Boudreau D.K."/>
            <person name="Raymond F."/>
            <person name="Corbeil J."/>
            <person name="Roy P.H."/>
            <person name="Boissinot M."/>
            <person name="Omar R.F."/>
        </authorList>
    </citation>
    <scope>NUCLEOTIDE SEQUENCE [LARGE SCALE GENOMIC DNA]</scope>
    <source>
        <strain evidence="12 13">CCRI-22567</strain>
    </source>
</reference>
<dbReference type="PRINTS" id="PR00119">
    <property type="entry name" value="CATATPASE"/>
</dbReference>
<comment type="catalytic activity">
    <reaction evidence="9">
        <text>Cd(2+)(in) + ATP + H2O = Cd(2+)(out) + ADP + phosphate + H(+)</text>
        <dbReference type="Rhea" id="RHEA:12132"/>
        <dbReference type="ChEBI" id="CHEBI:15377"/>
        <dbReference type="ChEBI" id="CHEBI:15378"/>
        <dbReference type="ChEBI" id="CHEBI:30616"/>
        <dbReference type="ChEBI" id="CHEBI:43474"/>
        <dbReference type="ChEBI" id="CHEBI:48775"/>
        <dbReference type="ChEBI" id="CHEBI:456216"/>
        <dbReference type="EC" id="7.2.2.21"/>
    </reaction>
</comment>
<dbReference type="PANTHER" id="PTHR48085">
    <property type="entry name" value="CADMIUM/ZINC-TRANSPORTING ATPASE HMA2-RELATED"/>
    <property type="match status" value="1"/>
</dbReference>
<comment type="similarity">
    <text evidence="2 10">Belongs to the cation transport ATPase (P-type) (TC 3.A.3) family. Type IB subfamily.</text>
</comment>
<dbReference type="Gene3D" id="3.40.50.1000">
    <property type="entry name" value="HAD superfamily/HAD-like"/>
    <property type="match status" value="1"/>
</dbReference>
<keyword evidence="7" id="KW-0472">Membrane</keyword>
<dbReference type="SUPFAM" id="SSF81653">
    <property type="entry name" value="Calcium ATPase, transduction domain A"/>
    <property type="match status" value="1"/>
</dbReference>
<dbReference type="InterPro" id="IPR036412">
    <property type="entry name" value="HAD-like_sf"/>
</dbReference>
<dbReference type="PROSITE" id="PS00154">
    <property type="entry name" value="ATPASE_E1_E2"/>
    <property type="match status" value="1"/>
</dbReference>
<dbReference type="GO" id="GO:0016887">
    <property type="term" value="F:ATP hydrolysis activity"/>
    <property type="evidence" value="ECO:0007669"/>
    <property type="project" value="InterPro"/>
</dbReference>
<dbReference type="GO" id="GO:0046872">
    <property type="term" value="F:metal ion binding"/>
    <property type="evidence" value="ECO:0007669"/>
    <property type="project" value="UniProtKB-KW"/>
</dbReference>
<dbReference type="GO" id="GO:0008551">
    <property type="term" value="F:P-type cadmium transporter activity"/>
    <property type="evidence" value="ECO:0007669"/>
    <property type="project" value="UniProtKB-EC"/>
</dbReference>
<keyword evidence="4" id="KW-0812">Transmembrane</keyword>
<dbReference type="PROSITE" id="PS01229">
    <property type="entry name" value="COF_2"/>
    <property type="match status" value="1"/>
</dbReference>
<evidence type="ECO:0000256" key="3">
    <source>
        <dbReference type="ARBA" id="ARBA00022539"/>
    </source>
</evidence>
<dbReference type="Proteomes" id="UP000093352">
    <property type="component" value="Unassembled WGS sequence"/>
</dbReference>
<evidence type="ECO:0000256" key="4">
    <source>
        <dbReference type="ARBA" id="ARBA00022692"/>
    </source>
</evidence>
<sequence>MKYKIIYDGTNRLRVRFGKYAFNRFEAMGVQDYIKSFDFVQDSVVTASNGGVLIYYLDGSRGAIFDILNSLNKEKISSLSFEVDEDLIKLEKDFKRNVVVSVAQRLIMPIFMPMTLGRIITLIRSAKFFKEGLQSLSKLQLNVSVLDATSIAVAIATGDYSTANNVMLLLRISEMLEDYTMSSAKLELAKSLQVNVDFVWVLENGQLVKKSLSKINLGDIVVVNSGNLIPVDGTVLRSEAYVNESAMTGESMPVRKKEGSTVFAGSVVEEGNLEINVTGVNTQTRISKILSLIDTSQNLKADIQKNAQNISDGMVKYSLMSFFGIYALTRNITRAMSVLMVDYSCAIRLSTSISVIACIRQASEEKIVIKGGKFLEEFANANTIVFDKTGTLTHATPHLNKIITFDGFDENEALKIAACLEEHFPHSVARSIVKAAEERYIIHEETHAKVNYIVAHGLSSYYGEKRALIGSRHFLEDDEKICLTDEQKKVVEKECADYSTLYLSLDDKIIAIFCIDDPPRAEAKEVIGRLKNSGFKNIVMITGDNENVAKRVSEKLGITDFYANVLPDEKYSIVQEMKKRGQKVAMVGDGINDAPALSAANVSLAMKDSSDIAREVCDITLLSSDLNDLIELRILSKKLFDKVKKNYVQIAVFNSSLIAMGIGQLITPGLLSLLHNSSTVYFCITSSKKIPMKGNM</sequence>
<dbReference type="PRINTS" id="PR00941">
    <property type="entry name" value="CDATPASE"/>
</dbReference>
<dbReference type="GO" id="GO:0005524">
    <property type="term" value="F:ATP binding"/>
    <property type="evidence" value="ECO:0007669"/>
    <property type="project" value="UniProtKB-UniRule"/>
</dbReference>
<dbReference type="InterPro" id="IPR023214">
    <property type="entry name" value="HAD_sf"/>
</dbReference>
<gene>
    <name evidence="12" type="ORF">BBG48_009200</name>
</gene>
<dbReference type="EC" id="7.2.2.21" evidence="8"/>
<dbReference type="InterPro" id="IPR001757">
    <property type="entry name" value="P_typ_ATPase"/>
</dbReference>
<dbReference type="Gene3D" id="3.40.1110.10">
    <property type="entry name" value="Calcium-transporting ATPase, cytoplasmic domain N"/>
    <property type="match status" value="1"/>
</dbReference>